<feature type="domain" description="U-box" evidence="6">
    <location>
        <begin position="1"/>
        <end position="61"/>
    </location>
</feature>
<dbReference type="Gene3D" id="3.30.40.10">
    <property type="entry name" value="Zinc/RING finger domain, C3HC4 (zinc finger)"/>
    <property type="match status" value="1"/>
</dbReference>
<evidence type="ECO:0000313" key="7">
    <source>
        <dbReference type="EMBL" id="KAF0916631.1"/>
    </source>
</evidence>
<dbReference type="UniPathway" id="UPA00143"/>
<sequence>MIDQMTMATGQTYDRASIRRWVKNGCRMCPVTSKKLRSADVVPNVTVRGIIEQVLRSNGISLHEPSSKHWCAVDKTATPFGTAAACGVRLTVAFLVSKLCRGMPEEQKKATYEA</sequence>
<dbReference type="Pfam" id="PF04564">
    <property type="entry name" value="U-box"/>
    <property type="match status" value="1"/>
</dbReference>
<dbReference type="InterPro" id="IPR003613">
    <property type="entry name" value="Ubox_domain"/>
</dbReference>
<dbReference type="OrthoDB" id="2005809at2759"/>
<dbReference type="EC" id="2.3.2.27" evidence="3"/>
<gene>
    <name evidence="7" type="ORF">E2562_007915</name>
</gene>
<dbReference type="SUPFAM" id="SSF57850">
    <property type="entry name" value="RING/U-box"/>
    <property type="match status" value="1"/>
</dbReference>
<dbReference type="GO" id="GO:0016567">
    <property type="term" value="P:protein ubiquitination"/>
    <property type="evidence" value="ECO:0007669"/>
    <property type="project" value="UniProtKB-UniPathway"/>
</dbReference>
<name>A0A6G1DW61_9ORYZ</name>
<dbReference type="PROSITE" id="PS51698">
    <property type="entry name" value="U_BOX"/>
    <property type="match status" value="1"/>
</dbReference>
<evidence type="ECO:0000313" key="8">
    <source>
        <dbReference type="Proteomes" id="UP000479710"/>
    </source>
</evidence>
<dbReference type="GO" id="GO:0061630">
    <property type="term" value="F:ubiquitin protein ligase activity"/>
    <property type="evidence" value="ECO:0007669"/>
    <property type="project" value="UniProtKB-EC"/>
</dbReference>
<dbReference type="AlphaFoldDB" id="A0A6G1DW61"/>
<dbReference type="SMART" id="SM00504">
    <property type="entry name" value="Ubox"/>
    <property type="match status" value="1"/>
</dbReference>
<keyword evidence="4" id="KW-0808">Transferase</keyword>
<evidence type="ECO:0000256" key="2">
    <source>
        <dbReference type="ARBA" id="ARBA00004906"/>
    </source>
</evidence>
<proteinExistence type="predicted"/>
<comment type="pathway">
    <text evidence="2">Protein modification; protein ubiquitination.</text>
</comment>
<evidence type="ECO:0000256" key="3">
    <source>
        <dbReference type="ARBA" id="ARBA00012483"/>
    </source>
</evidence>
<comment type="caution">
    <text evidence="7">The sequence shown here is derived from an EMBL/GenBank/DDBJ whole genome shotgun (WGS) entry which is preliminary data.</text>
</comment>
<dbReference type="PANTHER" id="PTHR23315:SF330">
    <property type="entry name" value="RING-TYPE E3 UBIQUITIN TRANSFERASE"/>
    <property type="match status" value="1"/>
</dbReference>
<dbReference type="Proteomes" id="UP000479710">
    <property type="component" value="Unassembled WGS sequence"/>
</dbReference>
<dbReference type="PANTHER" id="PTHR23315">
    <property type="entry name" value="U BOX DOMAIN-CONTAINING"/>
    <property type="match status" value="1"/>
</dbReference>
<evidence type="ECO:0000256" key="5">
    <source>
        <dbReference type="ARBA" id="ARBA00022786"/>
    </source>
</evidence>
<dbReference type="FunFam" id="3.30.40.10:FF:000442">
    <property type="entry name" value="RING-type E3 ubiquitin transferase"/>
    <property type="match status" value="1"/>
</dbReference>
<protein>
    <recommendedName>
        <fullName evidence="3">RING-type E3 ubiquitin transferase</fullName>
        <ecNumber evidence="3">2.3.2.27</ecNumber>
    </recommendedName>
</protein>
<comment type="catalytic activity">
    <reaction evidence="1">
        <text>S-ubiquitinyl-[E2 ubiquitin-conjugating enzyme]-L-cysteine + [acceptor protein]-L-lysine = [E2 ubiquitin-conjugating enzyme]-L-cysteine + N(6)-ubiquitinyl-[acceptor protein]-L-lysine.</text>
        <dbReference type="EC" id="2.3.2.27"/>
    </reaction>
</comment>
<keyword evidence="5" id="KW-0833">Ubl conjugation pathway</keyword>
<reference evidence="7 8" key="1">
    <citation type="submission" date="2019-11" db="EMBL/GenBank/DDBJ databases">
        <title>Whole genome sequence of Oryza granulata.</title>
        <authorList>
            <person name="Li W."/>
        </authorList>
    </citation>
    <scope>NUCLEOTIDE SEQUENCE [LARGE SCALE GENOMIC DNA]</scope>
    <source>
        <strain evidence="8">cv. Menghai</strain>
        <tissue evidence="7">Leaf</tissue>
    </source>
</reference>
<evidence type="ECO:0000259" key="6">
    <source>
        <dbReference type="PROSITE" id="PS51698"/>
    </source>
</evidence>
<keyword evidence="8" id="KW-1185">Reference proteome</keyword>
<accession>A0A6G1DW61</accession>
<dbReference type="InterPro" id="IPR013083">
    <property type="entry name" value="Znf_RING/FYVE/PHD"/>
</dbReference>
<dbReference type="EMBL" id="SPHZ02000005">
    <property type="protein sequence ID" value="KAF0916631.1"/>
    <property type="molecule type" value="Genomic_DNA"/>
</dbReference>
<organism evidence="7 8">
    <name type="scientific">Oryza meyeriana var. granulata</name>
    <dbReference type="NCBI Taxonomy" id="110450"/>
    <lineage>
        <taxon>Eukaryota</taxon>
        <taxon>Viridiplantae</taxon>
        <taxon>Streptophyta</taxon>
        <taxon>Embryophyta</taxon>
        <taxon>Tracheophyta</taxon>
        <taxon>Spermatophyta</taxon>
        <taxon>Magnoliopsida</taxon>
        <taxon>Liliopsida</taxon>
        <taxon>Poales</taxon>
        <taxon>Poaceae</taxon>
        <taxon>BOP clade</taxon>
        <taxon>Oryzoideae</taxon>
        <taxon>Oryzeae</taxon>
        <taxon>Oryzinae</taxon>
        <taxon>Oryza</taxon>
        <taxon>Oryza meyeriana</taxon>
    </lineage>
</organism>
<evidence type="ECO:0000256" key="4">
    <source>
        <dbReference type="ARBA" id="ARBA00022679"/>
    </source>
</evidence>
<evidence type="ECO:0000256" key="1">
    <source>
        <dbReference type="ARBA" id="ARBA00000900"/>
    </source>
</evidence>